<accession>A0ABT1MCX1</accession>
<dbReference type="Pfam" id="PF12900">
    <property type="entry name" value="Pyridox_ox_2"/>
    <property type="match status" value="1"/>
</dbReference>
<organism evidence="1 2">
    <name type="scientific">Coprobacter tertius</name>
    <dbReference type="NCBI Taxonomy" id="2944915"/>
    <lineage>
        <taxon>Bacteria</taxon>
        <taxon>Pseudomonadati</taxon>
        <taxon>Bacteroidota</taxon>
        <taxon>Bacteroidia</taxon>
        <taxon>Bacteroidales</taxon>
        <taxon>Barnesiellaceae</taxon>
        <taxon>Coprobacter</taxon>
    </lineage>
</organism>
<dbReference type="EMBL" id="JANDHW010000001">
    <property type="protein sequence ID" value="MCP9610480.1"/>
    <property type="molecule type" value="Genomic_DNA"/>
</dbReference>
<dbReference type="PANTHER" id="PTHR34071">
    <property type="entry name" value="5-NITROIMIDAZOLE ANTIBIOTICS RESISTANCE PROTEIN, NIMA-FAMILY-RELATED PROTEIN-RELATED"/>
    <property type="match status" value="1"/>
</dbReference>
<reference evidence="1 2" key="1">
    <citation type="submission" date="2022-07" db="EMBL/GenBank/DDBJ databases">
        <title>Fecal culturing of patients with breast cancer.</title>
        <authorList>
            <person name="Teng N.M.Y."/>
            <person name="Kiu R."/>
            <person name="Evans R."/>
            <person name="Baker D.J."/>
            <person name="Zenner C."/>
            <person name="Robinson S.D."/>
            <person name="Hall L.J."/>
        </authorList>
    </citation>
    <scope>NUCLEOTIDE SEQUENCE [LARGE SCALE GENOMIC DNA]</scope>
    <source>
        <strain evidence="1 2">LH1063</strain>
    </source>
</reference>
<dbReference type="SUPFAM" id="SSF50475">
    <property type="entry name" value="FMN-binding split barrel"/>
    <property type="match status" value="1"/>
</dbReference>
<dbReference type="RefSeq" id="WP_255024951.1">
    <property type="nucleotide sequence ID" value="NZ_JANDHW010000001.1"/>
</dbReference>
<protein>
    <submittedName>
        <fullName evidence="1">Pyridoxamine 5'-phosphate oxidase family protein</fullName>
    </submittedName>
</protein>
<dbReference type="InterPro" id="IPR024747">
    <property type="entry name" value="Pyridox_Oxase-rel"/>
</dbReference>
<comment type="caution">
    <text evidence="1">The sequence shown here is derived from an EMBL/GenBank/DDBJ whole genome shotgun (WGS) entry which is preliminary data.</text>
</comment>
<keyword evidence="2" id="KW-1185">Reference proteome</keyword>
<dbReference type="Proteomes" id="UP001205603">
    <property type="component" value="Unassembled WGS sequence"/>
</dbReference>
<sequence>MRTRTIEEQEQIEAVIRECKVCYLAMNGRDGIPYVVPMNFGYENNVFYLHSGPEGKKLELLAADNRVRLIMNTGEELTFQHPDVACSYSMVSKSVMCTGKVEFIENFDEKIKALDIMMRHYTQRSFGYSAPAVKHIRILRIAAENITCKTFGNSIKRRSL</sequence>
<evidence type="ECO:0000313" key="2">
    <source>
        <dbReference type="Proteomes" id="UP001205603"/>
    </source>
</evidence>
<evidence type="ECO:0000313" key="1">
    <source>
        <dbReference type="EMBL" id="MCP9610480.1"/>
    </source>
</evidence>
<name>A0ABT1MCX1_9BACT</name>
<proteinExistence type="predicted"/>
<dbReference type="PANTHER" id="PTHR34071:SF2">
    <property type="entry name" value="FLAVIN-NUCLEOTIDE-BINDING PROTEIN"/>
    <property type="match status" value="1"/>
</dbReference>
<gene>
    <name evidence="1" type="ORF">NMU02_00035</name>
</gene>
<dbReference type="Gene3D" id="2.30.110.10">
    <property type="entry name" value="Electron Transport, Fmn-binding Protein, Chain A"/>
    <property type="match status" value="1"/>
</dbReference>
<dbReference type="InterPro" id="IPR012349">
    <property type="entry name" value="Split_barrel_FMN-bd"/>
</dbReference>